<gene>
    <name evidence="1" type="ORF">M0R45_023550</name>
</gene>
<keyword evidence="2" id="KW-1185">Reference proteome</keyword>
<evidence type="ECO:0000313" key="1">
    <source>
        <dbReference type="EMBL" id="KAK9926312.1"/>
    </source>
</evidence>
<protein>
    <recommendedName>
        <fullName evidence="3">F-box/LRR-repeat protein</fullName>
    </recommendedName>
</protein>
<dbReference type="InterPro" id="IPR032675">
    <property type="entry name" value="LRR_dom_sf"/>
</dbReference>
<evidence type="ECO:0000313" key="2">
    <source>
        <dbReference type="Proteomes" id="UP001457282"/>
    </source>
</evidence>
<reference evidence="1 2" key="1">
    <citation type="journal article" date="2023" name="G3 (Bethesda)">
        <title>A chromosome-length genome assembly and annotation of blackberry (Rubus argutus, cv. 'Hillquist').</title>
        <authorList>
            <person name="Bruna T."/>
            <person name="Aryal R."/>
            <person name="Dudchenko O."/>
            <person name="Sargent D.J."/>
            <person name="Mead D."/>
            <person name="Buti M."/>
            <person name="Cavallini A."/>
            <person name="Hytonen T."/>
            <person name="Andres J."/>
            <person name="Pham M."/>
            <person name="Weisz D."/>
            <person name="Mascagni F."/>
            <person name="Usai G."/>
            <person name="Natali L."/>
            <person name="Bassil N."/>
            <person name="Fernandez G.E."/>
            <person name="Lomsadze A."/>
            <person name="Armour M."/>
            <person name="Olukolu B."/>
            <person name="Poorten T."/>
            <person name="Britton C."/>
            <person name="Davik J."/>
            <person name="Ashrafi H."/>
            <person name="Aiden E.L."/>
            <person name="Borodovsky M."/>
            <person name="Worthington M."/>
        </authorList>
    </citation>
    <scope>NUCLEOTIDE SEQUENCE [LARGE SCALE GENOMIC DNA]</scope>
    <source>
        <strain evidence="1">PI 553951</strain>
    </source>
</reference>
<dbReference type="EMBL" id="JBEDUW010000005">
    <property type="protein sequence ID" value="KAK9926312.1"/>
    <property type="molecule type" value="Genomic_DNA"/>
</dbReference>
<dbReference type="Gene3D" id="3.80.10.10">
    <property type="entry name" value="Ribonuclease Inhibitor"/>
    <property type="match status" value="1"/>
</dbReference>
<dbReference type="AlphaFoldDB" id="A0AAW1WSK0"/>
<accession>A0AAW1WSK0</accession>
<sequence>MFGKLSRLCYLSSTVFSSAKSLTILKLEGVNLKESIHPMRLLSLKTMSLESVEFNSTSDFLHLVYGCPSIENLLVTSSTLVSPVDTKVHSISSSSLKSLELTQCRRPVFKIEAMNIESLKLDGWADDIASCQKITSLDLFCTYLPCHYFNGLDSRFPLLESLTLHKCWWEDAEHMNIFSQHLKRFVFFENYMQLKVATNLPNLLQATFVFWDAVPSYLRLNYLGEFLKQFDCSRKTSLQVTDAKGIIFPEELRNTWSPPLPTLKHLEVEIAVNDYVLIDSLHWMAPSLEFLSIKQNS</sequence>
<dbReference type="SUPFAM" id="SSF52047">
    <property type="entry name" value="RNI-like"/>
    <property type="match status" value="1"/>
</dbReference>
<dbReference type="InterPro" id="IPR053197">
    <property type="entry name" value="F-box_SCFL_complex_component"/>
</dbReference>
<proteinExistence type="predicted"/>
<comment type="caution">
    <text evidence="1">The sequence shown here is derived from an EMBL/GenBank/DDBJ whole genome shotgun (WGS) entry which is preliminary data.</text>
</comment>
<dbReference type="Proteomes" id="UP001457282">
    <property type="component" value="Unassembled WGS sequence"/>
</dbReference>
<evidence type="ECO:0008006" key="3">
    <source>
        <dbReference type="Google" id="ProtNLM"/>
    </source>
</evidence>
<name>A0AAW1WSK0_RUBAR</name>
<organism evidence="1 2">
    <name type="scientific">Rubus argutus</name>
    <name type="common">Southern blackberry</name>
    <dbReference type="NCBI Taxonomy" id="59490"/>
    <lineage>
        <taxon>Eukaryota</taxon>
        <taxon>Viridiplantae</taxon>
        <taxon>Streptophyta</taxon>
        <taxon>Embryophyta</taxon>
        <taxon>Tracheophyta</taxon>
        <taxon>Spermatophyta</taxon>
        <taxon>Magnoliopsida</taxon>
        <taxon>eudicotyledons</taxon>
        <taxon>Gunneridae</taxon>
        <taxon>Pentapetalae</taxon>
        <taxon>rosids</taxon>
        <taxon>fabids</taxon>
        <taxon>Rosales</taxon>
        <taxon>Rosaceae</taxon>
        <taxon>Rosoideae</taxon>
        <taxon>Rosoideae incertae sedis</taxon>
        <taxon>Rubus</taxon>
    </lineage>
</organism>
<dbReference type="PANTHER" id="PTHR34223">
    <property type="entry name" value="OS11G0201299 PROTEIN"/>
    <property type="match status" value="1"/>
</dbReference>